<dbReference type="Pfam" id="PF08513">
    <property type="entry name" value="LisH"/>
    <property type="match status" value="1"/>
</dbReference>
<dbReference type="InterPro" id="IPR050618">
    <property type="entry name" value="Ubq-SigPath_Reg"/>
</dbReference>
<keyword evidence="4" id="KW-0539">Nucleus</keyword>
<proteinExistence type="predicted"/>
<dbReference type="Pfam" id="PF00010">
    <property type="entry name" value="HLH"/>
    <property type="match status" value="1"/>
</dbReference>
<dbReference type="SMART" id="SM00667">
    <property type="entry name" value="LisH"/>
    <property type="match status" value="1"/>
</dbReference>
<dbReference type="PROSITE" id="PS50888">
    <property type="entry name" value="BHLH"/>
    <property type="match status" value="1"/>
</dbReference>
<dbReference type="FunFam" id="4.10.280.10:FF:000026">
    <property type="entry name" value="Basic helix-loop-helix family, member e23"/>
    <property type="match status" value="1"/>
</dbReference>
<reference evidence="7" key="1">
    <citation type="submission" date="2020-10" db="EMBL/GenBank/DDBJ databases">
        <title>Chromosome-scale genome assembly of the Allis shad, Alosa alosa.</title>
        <authorList>
            <person name="Margot Z."/>
            <person name="Christophe K."/>
            <person name="Cabau C."/>
            <person name="Louis A."/>
            <person name="Berthelot C."/>
            <person name="Parey E."/>
            <person name="Roest Crollius H."/>
            <person name="Montfort J."/>
            <person name="Robinson-Rechavi M."/>
            <person name="Bucao C."/>
            <person name="Bouchez O."/>
            <person name="Gislard M."/>
            <person name="Lluch J."/>
            <person name="Milhes M."/>
            <person name="Lampietro C."/>
            <person name="Lopez Roques C."/>
            <person name="Donnadieu C."/>
            <person name="Braasch I."/>
            <person name="Desvignes T."/>
            <person name="Postlethwait J."/>
            <person name="Bobe J."/>
            <person name="Guiguen Y."/>
        </authorList>
    </citation>
    <scope>NUCLEOTIDE SEQUENCE</scope>
    <source>
        <strain evidence="7">M-15738</strain>
        <tissue evidence="7">Blood</tissue>
    </source>
</reference>
<evidence type="ECO:0000313" key="8">
    <source>
        <dbReference type="Proteomes" id="UP000823561"/>
    </source>
</evidence>
<dbReference type="SMART" id="SM00757">
    <property type="entry name" value="CRA"/>
    <property type="match status" value="1"/>
</dbReference>
<protein>
    <submittedName>
        <fullName evidence="7">Uncharacterized protein</fullName>
    </submittedName>
</protein>
<dbReference type="GO" id="GO:0046983">
    <property type="term" value="F:protein dimerization activity"/>
    <property type="evidence" value="ECO:0007669"/>
    <property type="project" value="InterPro"/>
</dbReference>
<feature type="domain" description="CTLH" evidence="6">
    <location>
        <begin position="238"/>
        <end position="295"/>
    </location>
</feature>
<keyword evidence="2" id="KW-0805">Transcription regulation</keyword>
<evidence type="ECO:0000256" key="1">
    <source>
        <dbReference type="ARBA" id="ARBA00004123"/>
    </source>
</evidence>
<dbReference type="Pfam" id="PF10607">
    <property type="entry name" value="CTLH"/>
    <property type="match status" value="1"/>
</dbReference>
<name>A0AAV6H3Z1_9TELE</name>
<dbReference type="AlphaFoldDB" id="A0AAV6H3Z1"/>
<gene>
    <name evidence="7" type="ORF">AALO_G00051510</name>
</gene>
<dbReference type="PANTHER" id="PTHR12864">
    <property type="entry name" value="RAN BINDING PROTEIN 9-RELATED"/>
    <property type="match status" value="1"/>
</dbReference>
<evidence type="ECO:0000313" key="7">
    <source>
        <dbReference type="EMBL" id="KAG5282033.1"/>
    </source>
</evidence>
<evidence type="ECO:0000259" key="6">
    <source>
        <dbReference type="PROSITE" id="PS50897"/>
    </source>
</evidence>
<keyword evidence="3" id="KW-0804">Transcription</keyword>
<dbReference type="SMART" id="SM00353">
    <property type="entry name" value="HLH"/>
    <property type="match status" value="1"/>
</dbReference>
<dbReference type="GO" id="GO:0005634">
    <property type="term" value="C:nucleus"/>
    <property type="evidence" value="ECO:0007669"/>
    <property type="project" value="UniProtKB-SubCell"/>
</dbReference>
<evidence type="ECO:0000256" key="2">
    <source>
        <dbReference type="ARBA" id="ARBA00023015"/>
    </source>
</evidence>
<evidence type="ECO:0000259" key="5">
    <source>
        <dbReference type="PROSITE" id="PS50888"/>
    </source>
</evidence>
<dbReference type="EMBL" id="JADWDJ010000004">
    <property type="protein sequence ID" value="KAG5282033.1"/>
    <property type="molecule type" value="Genomic_DNA"/>
</dbReference>
<dbReference type="SMART" id="SM00668">
    <property type="entry name" value="CTLH"/>
    <property type="match status" value="1"/>
</dbReference>
<dbReference type="Proteomes" id="UP000823561">
    <property type="component" value="Chromosome 4"/>
</dbReference>
<feature type="domain" description="BHLH" evidence="5">
    <location>
        <begin position="68"/>
        <end position="122"/>
    </location>
</feature>
<evidence type="ECO:0000256" key="3">
    <source>
        <dbReference type="ARBA" id="ARBA00023163"/>
    </source>
</evidence>
<dbReference type="InterPro" id="IPR024964">
    <property type="entry name" value="CTLH/CRA"/>
</dbReference>
<dbReference type="InterPro" id="IPR006594">
    <property type="entry name" value="LisH"/>
</dbReference>
<comment type="caution">
    <text evidence="7">The sequence shown here is derived from an EMBL/GenBank/DDBJ whole genome shotgun (WGS) entry which is preliminary data.</text>
</comment>
<dbReference type="InterPro" id="IPR006595">
    <property type="entry name" value="CTLH_C"/>
</dbReference>
<dbReference type="PROSITE" id="PS50896">
    <property type="entry name" value="LISH"/>
    <property type="match status" value="1"/>
</dbReference>
<accession>A0AAV6H3Z1</accession>
<organism evidence="7 8">
    <name type="scientific">Alosa alosa</name>
    <name type="common">allis shad</name>
    <dbReference type="NCBI Taxonomy" id="278164"/>
    <lineage>
        <taxon>Eukaryota</taxon>
        <taxon>Metazoa</taxon>
        <taxon>Chordata</taxon>
        <taxon>Craniata</taxon>
        <taxon>Vertebrata</taxon>
        <taxon>Euteleostomi</taxon>
        <taxon>Actinopterygii</taxon>
        <taxon>Neopterygii</taxon>
        <taxon>Teleostei</taxon>
        <taxon>Clupei</taxon>
        <taxon>Clupeiformes</taxon>
        <taxon>Clupeoidei</taxon>
        <taxon>Clupeidae</taxon>
        <taxon>Alosa</taxon>
    </lineage>
</organism>
<dbReference type="Gene3D" id="4.10.280.10">
    <property type="entry name" value="Helix-loop-helix DNA-binding domain"/>
    <property type="match status" value="1"/>
</dbReference>
<dbReference type="InterPro" id="IPR013144">
    <property type="entry name" value="CRA_dom"/>
</dbReference>
<comment type="subcellular location">
    <subcellularLocation>
        <location evidence="1">Nucleus</location>
    </subcellularLocation>
</comment>
<keyword evidence="8" id="KW-1185">Reference proteome</keyword>
<dbReference type="SUPFAM" id="SSF47459">
    <property type="entry name" value="HLH, helix-loop-helix DNA-binding domain"/>
    <property type="match status" value="1"/>
</dbReference>
<dbReference type="PROSITE" id="PS50897">
    <property type="entry name" value="CTLH"/>
    <property type="match status" value="1"/>
</dbReference>
<sequence length="403" mass="46331">MNKKATFQSINCMPSHCAVHGDENVRSHQHSIVDYNSSDNDRSTVLNTDVVLGSVDSPCQNGPRKSRALRLSINARERKRMHDLNDALDELRSVIPHTPSPTVRRLPKIATLLLAKNYILMQEQAIEEMKKLLGNQHATPSINPVWTGLPFSSRDPYSGPNSLLQPGIYKSSFFMMSYAEKPEDISKDEWMDKLNNVHIQRADMNRLIMNYLVTEGFKEAAEKFRMESGIEPSVDLDSLDERIKIREMILKGQIQEAIALINSLHPELLDTNRYLYFHLQQQHLIELIRLRETEAALEFAQTQLAEQGEESRECLTEMERTLALLAFDNPEESPFGDLLNMMQRQKVWSEVNQAVLDYENRESTPKLAKLLKLLLWAQNELDQKKVRYPKMTDLSKGTIEDPK</sequence>
<dbReference type="InterPro" id="IPR011598">
    <property type="entry name" value="bHLH_dom"/>
</dbReference>
<evidence type="ECO:0000256" key="4">
    <source>
        <dbReference type="ARBA" id="ARBA00023242"/>
    </source>
</evidence>
<dbReference type="InterPro" id="IPR036638">
    <property type="entry name" value="HLH_DNA-bd_sf"/>
</dbReference>